<dbReference type="Pfam" id="PF11969">
    <property type="entry name" value="DcpS_C"/>
    <property type="match status" value="1"/>
</dbReference>
<evidence type="ECO:0000313" key="4">
    <source>
        <dbReference type="EMBL" id="OGM59335.1"/>
    </source>
</evidence>
<dbReference type="Gene3D" id="3.30.428.10">
    <property type="entry name" value="HIT-like"/>
    <property type="match status" value="1"/>
</dbReference>
<evidence type="ECO:0000313" key="5">
    <source>
        <dbReference type="Proteomes" id="UP000177501"/>
    </source>
</evidence>
<dbReference type="InterPro" id="IPR001310">
    <property type="entry name" value="Histidine_triad_HIT"/>
</dbReference>
<name>A0A1F8B7E3_9BACT</name>
<dbReference type="PANTHER" id="PTHR23089">
    <property type="entry name" value="HISTIDINE TRIAD HIT PROTEIN"/>
    <property type="match status" value="1"/>
</dbReference>
<comment type="caution">
    <text evidence="2">Lacks conserved residue(s) required for the propagation of feature annotation.</text>
</comment>
<evidence type="ECO:0000256" key="2">
    <source>
        <dbReference type="PROSITE-ProRule" id="PRU00464"/>
    </source>
</evidence>
<gene>
    <name evidence="4" type="ORF">A2955_00365</name>
</gene>
<dbReference type="InterPro" id="IPR011146">
    <property type="entry name" value="HIT-like"/>
</dbReference>
<dbReference type="InterPro" id="IPR036265">
    <property type="entry name" value="HIT-like_sf"/>
</dbReference>
<sequence>MDDCVFCRVVKGEEKAEIIRKTENFIVFKDINPQAAIHFLIVPTSHIKDITEIKDELWKEIKDVSVLLAREKSLKGFKLIHNAGDAAAIPHMQVHFLGDVTPERAT</sequence>
<accession>A0A1F8B7E3</accession>
<reference evidence="4 5" key="1">
    <citation type="journal article" date="2016" name="Nat. Commun.">
        <title>Thousands of microbial genomes shed light on interconnected biogeochemical processes in an aquifer system.</title>
        <authorList>
            <person name="Anantharaman K."/>
            <person name="Brown C.T."/>
            <person name="Hug L.A."/>
            <person name="Sharon I."/>
            <person name="Castelle C.J."/>
            <person name="Probst A.J."/>
            <person name="Thomas B.C."/>
            <person name="Singh A."/>
            <person name="Wilkins M.J."/>
            <person name="Karaoz U."/>
            <person name="Brodie E.L."/>
            <person name="Williams K.H."/>
            <person name="Hubbard S.S."/>
            <person name="Banfield J.F."/>
        </authorList>
    </citation>
    <scope>NUCLEOTIDE SEQUENCE [LARGE SCALE GENOMIC DNA]</scope>
</reference>
<protein>
    <recommendedName>
        <fullName evidence="3">HIT domain-containing protein</fullName>
    </recommendedName>
</protein>
<dbReference type="SUPFAM" id="SSF54197">
    <property type="entry name" value="HIT-like"/>
    <property type="match status" value="1"/>
</dbReference>
<evidence type="ECO:0000259" key="3">
    <source>
        <dbReference type="PROSITE" id="PS51084"/>
    </source>
</evidence>
<dbReference type="AlphaFoldDB" id="A0A1F8B7E3"/>
<proteinExistence type="predicted"/>
<evidence type="ECO:0000256" key="1">
    <source>
        <dbReference type="PIRSR" id="PIRSR601310-1"/>
    </source>
</evidence>
<dbReference type="GO" id="GO:0003824">
    <property type="term" value="F:catalytic activity"/>
    <property type="evidence" value="ECO:0007669"/>
    <property type="project" value="InterPro"/>
</dbReference>
<organism evidence="4 5">
    <name type="scientific">Candidatus Woesebacteria bacterium RIFCSPLOWO2_01_FULL_37_19</name>
    <dbReference type="NCBI Taxonomy" id="1802514"/>
    <lineage>
        <taxon>Bacteria</taxon>
        <taxon>Candidatus Woeseibacteriota</taxon>
    </lineage>
</organism>
<dbReference type="EMBL" id="MGHA01000033">
    <property type="protein sequence ID" value="OGM59335.1"/>
    <property type="molecule type" value="Genomic_DNA"/>
</dbReference>
<comment type="caution">
    <text evidence="4">The sequence shown here is derived from an EMBL/GenBank/DDBJ whole genome shotgun (WGS) entry which is preliminary data.</text>
</comment>
<feature type="active site" description="Tele-AMP-histidine intermediate" evidence="1">
    <location>
        <position position="95"/>
    </location>
</feature>
<dbReference type="Proteomes" id="UP000177501">
    <property type="component" value="Unassembled WGS sequence"/>
</dbReference>
<dbReference type="PRINTS" id="PR00332">
    <property type="entry name" value="HISTRIAD"/>
</dbReference>
<dbReference type="STRING" id="1802514.A2955_00365"/>
<feature type="domain" description="HIT" evidence="3">
    <location>
        <begin position="5"/>
        <end position="106"/>
    </location>
</feature>
<dbReference type="PROSITE" id="PS51084">
    <property type="entry name" value="HIT_2"/>
    <property type="match status" value="1"/>
</dbReference>